<dbReference type="SUPFAM" id="SSF49899">
    <property type="entry name" value="Concanavalin A-like lectins/glucanases"/>
    <property type="match status" value="1"/>
</dbReference>
<dbReference type="Gene3D" id="2.60.120.200">
    <property type="match status" value="1"/>
</dbReference>
<dbReference type="FunFam" id="2.120.10.10:FF:000016">
    <property type="entry name" value="Trans-sialidase, putative"/>
    <property type="match status" value="1"/>
</dbReference>
<evidence type="ECO:0000256" key="1">
    <source>
        <dbReference type="ARBA" id="ARBA00022737"/>
    </source>
</evidence>
<dbReference type="AlphaFoldDB" id="A0A3L6KWD0"/>
<comment type="caution">
    <text evidence="5">The sequence shown here is derived from an EMBL/GenBank/DDBJ whole genome shotgun (WGS) entry which is preliminary data.</text>
</comment>
<dbReference type="InterPro" id="IPR036278">
    <property type="entry name" value="Sialidase_sf"/>
</dbReference>
<dbReference type="FunFam" id="2.60.120.200:FF:000302">
    <property type="entry name" value="Trans-sialidase, putative"/>
    <property type="match status" value="1"/>
</dbReference>
<evidence type="ECO:0000313" key="5">
    <source>
        <dbReference type="EMBL" id="RHW67781.1"/>
    </source>
</evidence>
<feature type="domain" description="Sialidase" evidence="3">
    <location>
        <begin position="134"/>
        <end position="473"/>
    </location>
</feature>
<dbReference type="InterPro" id="IPR026856">
    <property type="entry name" value="Sialidase_fam"/>
</dbReference>
<name>A0A3L6KWD0_9TRYP</name>
<dbReference type="PRINTS" id="PR01803">
    <property type="entry name" value="TCSIALIDASE"/>
</dbReference>
<feature type="domain" description="Trans-sialidase C-terminal" evidence="4">
    <location>
        <begin position="527"/>
        <end position="728"/>
    </location>
</feature>
<dbReference type="Pfam" id="PF13859">
    <property type="entry name" value="BNR_3"/>
    <property type="match status" value="1"/>
</dbReference>
<dbReference type="GO" id="GO:0006689">
    <property type="term" value="P:ganglioside catabolic process"/>
    <property type="evidence" value="ECO:0007669"/>
    <property type="project" value="TreeGrafter"/>
</dbReference>
<gene>
    <name evidence="5" type="primary">TS</name>
    <name evidence="5" type="ORF">DPX39_110050300</name>
</gene>
<dbReference type="Gene3D" id="2.120.10.10">
    <property type="match status" value="1"/>
</dbReference>
<dbReference type="GO" id="GO:0009313">
    <property type="term" value="P:oligosaccharide catabolic process"/>
    <property type="evidence" value="ECO:0007669"/>
    <property type="project" value="TreeGrafter"/>
</dbReference>
<evidence type="ECO:0000313" key="6">
    <source>
        <dbReference type="Proteomes" id="UP000266743"/>
    </source>
</evidence>
<dbReference type="InterPro" id="IPR013320">
    <property type="entry name" value="ConA-like_dom_sf"/>
</dbReference>
<protein>
    <submittedName>
        <fullName evidence="5">Trans-sialidase</fullName>
    </submittedName>
</protein>
<evidence type="ECO:0000259" key="3">
    <source>
        <dbReference type="Pfam" id="PF13859"/>
    </source>
</evidence>
<dbReference type="Pfam" id="PF22925">
    <property type="entry name" value="TS_C"/>
    <property type="match status" value="1"/>
</dbReference>
<dbReference type="InterPro" id="IPR011040">
    <property type="entry name" value="Sialidase"/>
</dbReference>
<dbReference type="PANTHER" id="PTHR10628">
    <property type="entry name" value="SIALIDASE"/>
    <property type="match status" value="1"/>
</dbReference>
<dbReference type="InterPro" id="IPR008377">
    <property type="entry name" value="Sialidase_trypan"/>
</dbReference>
<accession>A0A3L6KWD0</accession>
<dbReference type="GO" id="GO:0005737">
    <property type="term" value="C:cytoplasm"/>
    <property type="evidence" value="ECO:0007669"/>
    <property type="project" value="TreeGrafter"/>
</dbReference>
<sequence>MEELHQQMHMPISRLLLIFTAVCHCCALTSKAAGKRTTREAFLSGGSWALRKKLSEKDGEVWWWQDGPNWKDKYDKEWERWFKEEKGPWGGSEKRSEWFARMTGGYITLGKTKILSSAIEGSDKVERTVHSFRIPSFVEVDGVLMGIGDARYLTSTDYFFTDTVAKYSADGGKTWKTEVIIENGRVDPTYSRVVDPTVVAKADSVFVLVARYNVTKGYWHNENNAAGIADWEPFMYKGVVTKGADGKTSDVRISWTKTPLKPLYDFTVAGSKGTQFIGGAGNGVVTLNGTILFPVQARNEDNAVVSMVMYSVDDGVSWHFARGETALLTSEASLTEWNGKLLMSARTDTSGVNVEGGFRKVFESSNLGATWEESLGTISRVIGNSPDRTKPSPTANYPGSSGALITVTLGDVPVMLITHPKNTKGAWSRDRLQLWMTDGNRMWLVGQISEGDDNSAYSSLLLARDGLLYCLHEQNIDEVYSLHLVHLVDELEKVNATVRKWKAQDALLAGLCSSSRKKNDPTCSGVPTDGLVGLLAGPVGASVWADVYDCVNASISDGVKVSEGVQLGGKRNSRVLWPVSEQGQDQRYYFANTHFTLLATVRFAGEPKAEAPLMGFSNAEGKTSETLSLTVGGKKWVLTYGSVRKEGPTTSMDWNQTHQIALTLRDGKVDAHANGELIIKEVSVGASESSAHLHLSHFFIGAPVNDSGEGGNNVIVRNVLLYNRKLDEDELQVLYSNREKIQPVVSAVGIPEGMSAPRLCCLLILMYVLAI</sequence>
<evidence type="ECO:0000259" key="4">
    <source>
        <dbReference type="Pfam" id="PF22925"/>
    </source>
</evidence>
<dbReference type="PANTHER" id="PTHR10628:SF30">
    <property type="entry name" value="EXO-ALPHA-SIALIDASE"/>
    <property type="match status" value="1"/>
</dbReference>
<dbReference type="InterPro" id="IPR055239">
    <property type="entry name" value="TS_C"/>
</dbReference>
<organism evidence="5 6">
    <name type="scientific">Trypanosoma brucei equiperdum</name>
    <dbReference type="NCBI Taxonomy" id="630700"/>
    <lineage>
        <taxon>Eukaryota</taxon>
        <taxon>Discoba</taxon>
        <taxon>Euglenozoa</taxon>
        <taxon>Kinetoplastea</taxon>
        <taxon>Metakinetoplastina</taxon>
        <taxon>Trypanosomatida</taxon>
        <taxon>Trypanosomatidae</taxon>
        <taxon>Trypanosoma</taxon>
    </lineage>
</organism>
<evidence type="ECO:0000256" key="2">
    <source>
        <dbReference type="SAM" id="SignalP"/>
    </source>
</evidence>
<keyword evidence="2" id="KW-0732">Signal</keyword>
<dbReference type="GO" id="GO:0016020">
    <property type="term" value="C:membrane"/>
    <property type="evidence" value="ECO:0007669"/>
    <property type="project" value="TreeGrafter"/>
</dbReference>
<dbReference type="CDD" id="cd15482">
    <property type="entry name" value="Sialidase_non-viral"/>
    <property type="match status" value="1"/>
</dbReference>
<dbReference type="GO" id="GO:0004308">
    <property type="term" value="F:exo-alpha-sialidase activity"/>
    <property type="evidence" value="ECO:0007669"/>
    <property type="project" value="InterPro"/>
</dbReference>
<dbReference type="Proteomes" id="UP000266743">
    <property type="component" value="Chromosome 11"/>
</dbReference>
<dbReference type="EMBL" id="QSBY01000011">
    <property type="protein sequence ID" value="RHW67781.1"/>
    <property type="molecule type" value="Genomic_DNA"/>
</dbReference>
<dbReference type="SUPFAM" id="SSF50939">
    <property type="entry name" value="Sialidases"/>
    <property type="match status" value="1"/>
</dbReference>
<reference evidence="5 6" key="1">
    <citation type="submission" date="2018-09" db="EMBL/GenBank/DDBJ databases">
        <title>whole genome sequence of T. equiperdum IVM-t1 strain.</title>
        <authorList>
            <person name="Suganuma K."/>
        </authorList>
    </citation>
    <scope>NUCLEOTIDE SEQUENCE [LARGE SCALE GENOMIC DNA]</scope>
    <source>
        <strain evidence="5 6">IVM-t1</strain>
    </source>
</reference>
<keyword evidence="1" id="KW-0677">Repeat</keyword>
<proteinExistence type="predicted"/>
<feature type="signal peptide" evidence="2">
    <location>
        <begin position="1"/>
        <end position="27"/>
    </location>
</feature>
<feature type="chain" id="PRO_5018204916" evidence="2">
    <location>
        <begin position="28"/>
        <end position="771"/>
    </location>
</feature>